<dbReference type="GO" id="GO:0009279">
    <property type="term" value="C:cell outer membrane"/>
    <property type="evidence" value="ECO:0007669"/>
    <property type="project" value="UniProtKB-SubCell"/>
</dbReference>
<evidence type="ECO:0000256" key="8">
    <source>
        <dbReference type="ARBA" id="ARBA00023136"/>
    </source>
</evidence>
<evidence type="ECO:0000256" key="5">
    <source>
        <dbReference type="ARBA" id="ARBA00022692"/>
    </source>
</evidence>
<evidence type="ECO:0000259" key="15">
    <source>
        <dbReference type="Pfam" id="PF07715"/>
    </source>
</evidence>
<keyword evidence="6 13" id="KW-0732">Signal</keyword>
<dbReference type="Proteomes" id="UP000254266">
    <property type="component" value="Unassembled WGS sequence"/>
</dbReference>
<dbReference type="InterPro" id="IPR012910">
    <property type="entry name" value="Plug_dom"/>
</dbReference>
<keyword evidence="9" id="KW-0675">Receptor</keyword>
<feature type="chain" id="PRO_5017001686" evidence="13">
    <location>
        <begin position="27"/>
        <end position="715"/>
    </location>
</feature>
<keyword evidence="4 11" id="KW-1134">Transmembrane beta strand</keyword>
<keyword evidence="3 11" id="KW-0813">Transport</keyword>
<evidence type="ECO:0000256" key="2">
    <source>
        <dbReference type="ARBA" id="ARBA00008143"/>
    </source>
</evidence>
<evidence type="ECO:0000313" key="17">
    <source>
        <dbReference type="Proteomes" id="UP000254266"/>
    </source>
</evidence>
<name>A0A370DMD1_9GAMM</name>
<evidence type="ECO:0000256" key="13">
    <source>
        <dbReference type="SAM" id="SignalP"/>
    </source>
</evidence>
<evidence type="ECO:0000256" key="7">
    <source>
        <dbReference type="ARBA" id="ARBA00023077"/>
    </source>
</evidence>
<dbReference type="PANTHER" id="PTHR30069:SF29">
    <property type="entry name" value="HEMOGLOBIN AND HEMOGLOBIN-HAPTOGLOBIN-BINDING PROTEIN 1-RELATED"/>
    <property type="match status" value="1"/>
</dbReference>
<evidence type="ECO:0000259" key="14">
    <source>
        <dbReference type="Pfam" id="PF00593"/>
    </source>
</evidence>
<evidence type="ECO:0000256" key="10">
    <source>
        <dbReference type="ARBA" id="ARBA00023237"/>
    </source>
</evidence>
<dbReference type="PROSITE" id="PS52016">
    <property type="entry name" value="TONB_DEPENDENT_REC_3"/>
    <property type="match status" value="1"/>
</dbReference>
<evidence type="ECO:0000256" key="12">
    <source>
        <dbReference type="RuleBase" id="RU003357"/>
    </source>
</evidence>
<keyword evidence="17" id="KW-1185">Reference proteome</keyword>
<dbReference type="GO" id="GO:0015344">
    <property type="term" value="F:siderophore uptake transmembrane transporter activity"/>
    <property type="evidence" value="ECO:0007669"/>
    <property type="project" value="TreeGrafter"/>
</dbReference>
<dbReference type="InterPro" id="IPR037066">
    <property type="entry name" value="Plug_dom_sf"/>
</dbReference>
<proteinExistence type="inferred from homology"/>
<gene>
    <name evidence="16" type="ORF">DIZ80_02495</name>
</gene>
<dbReference type="InterPro" id="IPR036942">
    <property type="entry name" value="Beta-barrel_TonB_sf"/>
</dbReference>
<dbReference type="AlphaFoldDB" id="A0A370DMD1"/>
<protein>
    <submittedName>
        <fullName evidence="16">Uncharacterized protein</fullName>
    </submittedName>
</protein>
<reference evidence="16 17" key="1">
    <citation type="journal article" date="2018" name="ISME J.">
        <title>Endosymbiont genomes yield clues of tubeworm success.</title>
        <authorList>
            <person name="Li Y."/>
            <person name="Liles M.R."/>
            <person name="Halanych K.M."/>
        </authorList>
    </citation>
    <scope>NUCLEOTIDE SEQUENCE [LARGE SCALE GENOMIC DNA]</scope>
    <source>
        <strain evidence="16">A1464</strain>
    </source>
</reference>
<dbReference type="Pfam" id="PF00593">
    <property type="entry name" value="TonB_dep_Rec_b-barrel"/>
    <property type="match status" value="1"/>
</dbReference>
<evidence type="ECO:0000256" key="4">
    <source>
        <dbReference type="ARBA" id="ARBA00022452"/>
    </source>
</evidence>
<dbReference type="PANTHER" id="PTHR30069">
    <property type="entry name" value="TONB-DEPENDENT OUTER MEMBRANE RECEPTOR"/>
    <property type="match status" value="1"/>
</dbReference>
<dbReference type="InterPro" id="IPR000531">
    <property type="entry name" value="Beta-barrel_TonB"/>
</dbReference>
<dbReference type="EMBL" id="QFXC01000004">
    <property type="protein sequence ID" value="RDH85306.1"/>
    <property type="molecule type" value="Genomic_DNA"/>
</dbReference>
<evidence type="ECO:0000256" key="1">
    <source>
        <dbReference type="ARBA" id="ARBA00004571"/>
    </source>
</evidence>
<dbReference type="Gene3D" id="2.40.170.20">
    <property type="entry name" value="TonB-dependent receptor, beta-barrel domain"/>
    <property type="match status" value="1"/>
</dbReference>
<accession>A0A370DMD1</accession>
<dbReference type="GO" id="GO:0044718">
    <property type="term" value="P:siderophore transmembrane transport"/>
    <property type="evidence" value="ECO:0007669"/>
    <property type="project" value="TreeGrafter"/>
</dbReference>
<evidence type="ECO:0000313" key="16">
    <source>
        <dbReference type="EMBL" id="RDH85306.1"/>
    </source>
</evidence>
<dbReference type="SUPFAM" id="SSF56935">
    <property type="entry name" value="Porins"/>
    <property type="match status" value="1"/>
</dbReference>
<feature type="signal peptide" evidence="13">
    <location>
        <begin position="1"/>
        <end position="26"/>
    </location>
</feature>
<evidence type="ECO:0000256" key="6">
    <source>
        <dbReference type="ARBA" id="ARBA00022729"/>
    </source>
</evidence>
<dbReference type="InterPro" id="IPR039426">
    <property type="entry name" value="TonB-dep_rcpt-like"/>
</dbReference>
<comment type="subcellular location">
    <subcellularLocation>
        <location evidence="1 11">Cell outer membrane</location>
        <topology evidence="1 11">Multi-pass membrane protein</topology>
    </subcellularLocation>
</comment>
<feature type="domain" description="TonB-dependent receptor plug" evidence="15">
    <location>
        <begin position="56"/>
        <end position="161"/>
    </location>
</feature>
<comment type="caution">
    <text evidence="16">The sequence shown here is derived from an EMBL/GenBank/DDBJ whole genome shotgun (WGS) entry which is preliminary data.</text>
</comment>
<feature type="domain" description="TonB-dependent receptor-like beta-barrel" evidence="14">
    <location>
        <begin position="271"/>
        <end position="680"/>
    </location>
</feature>
<keyword evidence="7 12" id="KW-0798">TonB box</keyword>
<evidence type="ECO:0000256" key="11">
    <source>
        <dbReference type="PROSITE-ProRule" id="PRU01360"/>
    </source>
</evidence>
<evidence type="ECO:0000256" key="3">
    <source>
        <dbReference type="ARBA" id="ARBA00022448"/>
    </source>
</evidence>
<organism evidence="16 17">
    <name type="scientific">endosymbiont of Galathealinum brachiosum</name>
    <dbReference type="NCBI Taxonomy" id="2200906"/>
    <lineage>
        <taxon>Bacteria</taxon>
        <taxon>Pseudomonadati</taxon>
        <taxon>Pseudomonadota</taxon>
        <taxon>Gammaproteobacteria</taxon>
        <taxon>sulfur-oxidizing symbionts</taxon>
    </lineage>
</organism>
<keyword evidence="8 11" id="KW-0472">Membrane</keyword>
<keyword evidence="5 11" id="KW-0812">Transmembrane</keyword>
<dbReference type="Gene3D" id="2.170.130.10">
    <property type="entry name" value="TonB-dependent receptor, plug domain"/>
    <property type="match status" value="1"/>
</dbReference>
<evidence type="ECO:0000256" key="9">
    <source>
        <dbReference type="ARBA" id="ARBA00023170"/>
    </source>
</evidence>
<dbReference type="Pfam" id="PF07715">
    <property type="entry name" value="Plug"/>
    <property type="match status" value="1"/>
</dbReference>
<sequence length="715" mass="80628">MFDFMCINNKLAGFLFLSTLSPCLLAADMDDFLDMSLEQLVNVDVFTASKKLEKADTAPSTIYVVTEEEISRNGYYTLEDVLENIPGVSTINSGFFLFGGQRGFLGNFSQTLILIDGREMQNLLAAETFISNQFSTHNIKQVEVINGPGSVLYGANAYVGVINIITKQGDKEFNDVEISLDAGTQDTNAYSAVFAKSYGDLRIAGSVRVASSDNWDFSEFVNDTQNFSEGFPVIVQNGNNALSPGEGYRNTGKAIPLSFRIDFKEFYFGFESYNLQSGKGLENVALDYNAQEDVREFENQYIGWDHDLTETTHINLEYQHYREKLWGTNYSYDQSIFDDLVANGRDPNAPLTDEEIHEDFVLYYSQENSSGSERHRFNAQIDTMIANDWSLIAGYTFDQLDVLGVAISRDDPVPAFDETVSFDNALRRPFYKTDKHSLYAQLKKSFFDNVLHMTLGGRVDDQEIYGAINTFRGGLVFQATESTNYKLLYGQAFREPNIFEQGANNDPDKPFNDDLKPATIDTYELAVNHRIHRSLKAQLVFFHSVATDLLKPASTVDFVNSGEKIVSEGLESQIFYKYKSFSGDLSYTYTNPEDVVINGETIKSLNISDHRLSLGLNYDVLKAVRLNARVNYFSDLQAEHGNPDIEEVIDISSATQLDLTLSTRHFNYEGLKLSFMLTVKNALNEEQYLPNVRNGGPMQFLQPGRQIISRLSFMF</sequence>
<keyword evidence="10 11" id="KW-0998">Cell outer membrane</keyword>
<comment type="similarity">
    <text evidence="2">Belongs to the TonB-dependent receptor family. Hemoglobin/haptoglobin binding protein subfamily.</text>
</comment>